<proteinExistence type="predicted"/>
<sequence>MTQLKASLHNCTCAVHFRAESARRARWRGGCEDCKYQKFKDIGLSMISQLHTRSAFPSYRVCLNAHWGRAGARTAEDQSPKAPPLFYCCIAEFHMRCAISSATRMCNMRADGEQVRGERGSAYPRKWSGRGGMGRVGVRGQTKRGSKRASLFQHHSGKRAKGQKFKGVTIRFFILLFCNYCVIKAY</sequence>
<organism evidence="1 2">
    <name type="scientific">Pararge aegeria aegeria</name>
    <dbReference type="NCBI Taxonomy" id="348720"/>
    <lineage>
        <taxon>Eukaryota</taxon>
        <taxon>Metazoa</taxon>
        <taxon>Ecdysozoa</taxon>
        <taxon>Arthropoda</taxon>
        <taxon>Hexapoda</taxon>
        <taxon>Insecta</taxon>
        <taxon>Pterygota</taxon>
        <taxon>Neoptera</taxon>
        <taxon>Endopterygota</taxon>
        <taxon>Lepidoptera</taxon>
        <taxon>Glossata</taxon>
        <taxon>Ditrysia</taxon>
        <taxon>Papilionoidea</taxon>
        <taxon>Nymphalidae</taxon>
        <taxon>Satyrinae</taxon>
        <taxon>Satyrini</taxon>
        <taxon>Parargina</taxon>
        <taxon>Pararge</taxon>
    </lineage>
</organism>
<accession>A0A8S4QFT0</accession>
<evidence type="ECO:0000313" key="2">
    <source>
        <dbReference type="Proteomes" id="UP000838756"/>
    </source>
</evidence>
<name>A0A8S4QFT0_9NEOP</name>
<dbReference type="AlphaFoldDB" id="A0A8S4QFT0"/>
<comment type="caution">
    <text evidence="1">The sequence shown here is derived from an EMBL/GenBank/DDBJ whole genome shotgun (WGS) entry which is preliminary data.</text>
</comment>
<evidence type="ECO:0000313" key="1">
    <source>
        <dbReference type="EMBL" id="CAH2210235.1"/>
    </source>
</evidence>
<reference evidence="1" key="1">
    <citation type="submission" date="2022-03" db="EMBL/GenBank/DDBJ databases">
        <authorList>
            <person name="Lindestad O."/>
        </authorList>
    </citation>
    <scope>NUCLEOTIDE SEQUENCE</scope>
</reference>
<gene>
    <name evidence="1" type="primary">jg2513</name>
    <name evidence="1" type="ORF">PAEG_LOCUS2146</name>
</gene>
<dbReference type="Proteomes" id="UP000838756">
    <property type="component" value="Unassembled WGS sequence"/>
</dbReference>
<protein>
    <submittedName>
        <fullName evidence="1">Jg2513 protein</fullName>
    </submittedName>
</protein>
<keyword evidence="2" id="KW-1185">Reference proteome</keyword>
<dbReference type="EMBL" id="CAKXAJ010006967">
    <property type="protein sequence ID" value="CAH2210235.1"/>
    <property type="molecule type" value="Genomic_DNA"/>
</dbReference>